<feature type="coiled-coil region" evidence="1">
    <location>
        <begin position="45"/>
        <end position="72"/>
    </location>
</feature>
<organism evidence="2">
    <name type="scientific">mine drainage metagenome</name>
    <dbReference type="NCBI Taxonomy" id="410659"/>
    <lineage>
        <taxon>unclassified sequences</taxon>
        <taxon>metagenomes</taxon>
        <taxon>ecological metagenomes</taxon>
    </lineage>
</organism>
<keyword evidence="1" id="KW-0175">Coiled coil</keyword>
<dbReference type="AlphaFoldDB" id="A0A1J5RH76"/>
<proteinExistence type="predicted"/>
<evidence type="ECO:0000313" key="2">
    <source>
        <dbReference type="EMBL" id="OIQ91460.1"/>
    </source>
</evidence>
<comment type="caution">
    <text evidence="2">The sequence shown here is derived from an EMBL/GenBank/DDBJ whole genome shotgun (WGS) entry which is preliminary data.</text>
</comment>
<gene>
    <name evidence="2" type="ORF">GALL_265970</name>
</gene>
<evidence type="ECO:0000256" key="1">
    <source>
        <dbReference type="SAM" id="Coils"/>
    </source>
</evidence>
<name>A0A1J5RH76_9ZZZZ</name>
<reference evidence="2" key="1">
    <citation type="submission" date="2016-10" db="EMBL/GenBank/DDBJ databases">
        <title>Sequence of Gallionella enrichment culture.</title>
        <authorList>
            <person name="Poehlein A."/>
            <person name="Muehling M."/>
            <person name="Daniel R."/>
        </authorList>
    </citation>
    <scope>NUCLEOTIDE SEQUENCE</scope>
</reference>
<dbReference type="EMBL" id="MLJW01000258">
    <property type="protein sequence ID" value="OIQ91460.1"/>
    <property type="molecule type" value="Genomic_DNA"/>
</dbReference>
<accession>A0A1J5RH76</accession>
<protein>
    <submittedName>
        <fullName evidence="2">Uncharacterized protein</fullName>
    </submittedName>
</protein>
<sequence>MKKKIASEEYLLKAQKLTKKQAEQLYSRMGGRLERRLENQKIIPLEALAIQLEKEEEDLKEWRERFAQLKAQKRKTET</sequence>